<sequence>MSTALRRAAAAAAVLAGAVFVPAMPASGAQPFIVGGQEASISDHPYAVFLVDDRGNQFCGGTLIARDRVVTAAHCAEALSAGEMGVVAGRQDKRSADGVQAGVRDVWIAPEYEDPMRGGDIALLSLDRRLPFRPAAVADGSDEAAYQPGTMATVLGWGRLAEYGEKSDTLRSAEVPIVDDATCSEAYPVYDPQTMVCAGYPEGGVDACQGDSGGPLVVGDTLVGVVSWGEGCAKPGKPGVYTRVSAYASELGWG</sequence>
<dbReference type="InterPro" id="IPR050430">
    <property type="entry name" value="Peptidase_S1"/>
</dbReference>
<reference evidence="7" key="1">
    <citation type="journal article" date="2019" name="Int. J. Syst. Evol. Microbiol.">
        <title>The Global Catalogue of Microorganisms (GCM) 10K type strain sequencing project: providing services to taxonomists for standard genome sequencing and annotation.</title>
        <authorList>
            <consortium name="The Broad Institute Genomics Platform"/>
            <consortium name="The Broad Institute Genome Sequencing Center for Infectious Disease"/>
            <person name="Wu L."/>
            <person name="Ma J."/>
        </authorList>
    </citation>
    <scope>NUCLEOTIDE SEQUENCE [LARGE SCALE GENOMIC DNA]</scope>
    <source>
        <strain evidence="7">IBRC-M 10906</strain>
    </source>
</reference>
<organism evidence="6 7">
    <name type="scientific">Prauserella oleivorans</name>
    <dbReference type="NCBI Taxonomy" id="1478153"/>
    <lineage>
        <taxon>Bacteria</taxon>
        <taxon>Bacillati</taxon>
        <taxon>Actinomycetota</taxon>
        <taxon>Actinomycetes</taxon>
        <taxon>Pseudonocardiales</taxon>
        <taxon>Pseudonocardiaceae</taxon>
        <taxon>Prauserella</taxon>
    </lineage>
</organism>
<dbReference type="PRINTS" id="PR00722">
    <property type="entry name" value="CHYMOTRYPSIN"/>
</dbReference>
<evidence type="ECO:0000256" key="3">
    <source>
        <dbReference type="RuleBase" id="RU363034"/>
    </source>
</evidence>
<accession>A0ABW5W9C2</accession>
<dbReference type="Pfam" id="PF00089">
    <property type="entry name" value="Trypsin"/>
    <property type="match status" value="1"/>
</dbReference>
<keyword evidence="3" id="KW-0378">Hydrolase</keyword>
<dbReference type="InterPro" id="IPR001254">
    <property type="entry name" value="Trypsin_dom"/>
</dbReference>
<evidence type="ECO:0000313" key="6">
    <source>
        <dbReference type="EMBL" id="MFD2800044.1"/>
    </source>
</evidence>
<dbReference type="InterPro" id="IPR009003">
    <property type="entry name" value="Peptidase_S1_PA"/>
</dbReference>
<dbReference type="EMBL" id="JBHUOF010000013">
    <property type="protein sequence ID" value="MFD2800044.1"/>
    <property type="molecule type" value="Genomic_DNA"/>
</dbReference>
<gene>
    <name evidence="6" type="ORF">ACFS2C_11630</name>
</gene>
<dbReference type="Gene3D" id="2.40.10.10">
    <property type="entry name" value="Trypsin-like serine proteases"/>
    <property type="match status" value="1"/>
</dbReference>
<evidence type="ECO:0000259" key="5">
    <source>
        <dbReference type="PROSITE" id="PS50240"/>
    </source>
</evidence>
<dbReference type="PANTHER" id="PTHR24276">
    <property type="entry name" value="POLYSERASE-RELATED"/>
    <property type="match status" value="1"/>
</dbReference>
<keyword evidence="3" id="KW-0645">Protease</keyword>
<dbReference type="PROSITE" id="PS50240">
    <property type="entry name" value="TRYPSIN_DOM"/>
    <property type="match status" value="1"/>
</dbReference>
<dbReference type="Proteomes" id="UP001597478">
    <property type="component" value="Unassembled WGS sequence"/>
</dbReference>
<proteinExistence type="inferred from homology"/>
<dbReference type="InterPro" id="IPR043504">
    <property type="entry name" value="Peptidase_S1_PA_chymotrypsin"/>
</dbReference>
<evidence type="ECO:0000256" key="4">
    <source>
        <dbReference type="SAM" id="SignalP"/>
    </source>
</evidence>
<dbReference type="SMART" id="SM00020">
    <property type="entry name" value="Tryp_SPc"/>
    <property type="match status" value="1"/>
</dbReference>
<dbReference type="InterPro" id="IPR001314">
    <property type="entry name" value="Peptidase_S1A"/>
</dbReference>
<dbReference type="PANTHER" id="PTHR24276:SF98">
    <property type="entry name" value="FI18310P1-RELATED"/>
    <property type="match status" value="1"/>
</dbReference>
<keyword evidence="3" id="KW-0720">Serine protease</keyword>
<comment type="similarity">
    <text evidence="1">Belongs to the peptidase S1 family.</text>
</comment>
<evidence type="ECO:0000256" key="2">
    <source>
        <dbReference type="ARBA" id="ARBA00023157"/>
    </source>
</evidence>
<dbReference type="SUPFAM" id="SSF50494">
    <property type="entry name" value="Trypsin-like serine proteases"/>
    <property type="match status" value="1"/>
</dbReference>
<dbReference type="PROSITE" id="PS00135">
    <property type="entry name" value="TRYPSIN_SER"/>
    <property type="match status" value="1"/>
</dbReference>
<keyword evidence="4" id="KW-0732">Signal</keyword>
<feature type="signal peptide" evidence="4">
    <location>
        <begin position="1"/>
        <end position="23"/>
    </location>
</feature>
<protein>
    <submittedName>
        <fullName evidence="6">S1 family peptidase</fullName>
    </submittedName>
</protein>
<name>A0ABW5W9C2_9PSEU</name>
<dbReference type="InterPro" id="IPR033116">
    <property type="entry name" value="TRYPSIN_SER"/>
</dbReference>
<dbReference type="PROSITE" id="PS00134">
    <property type="entry name" value="TRYPSIN_HIS"/>
    <property type="match status" value="1"/>
</dbReference>
<keyword evidence="7" id="KW-1185">Reference proteome</keyword>
<dbReference type="InterPro" id="IPR018114">
    <property type="entry name" value="TRYPSIN_HIS"/>
</dbReference>
<dbReference type="RefSeq" id="WP_377384952.1">
    <property type="nucleotide sequence ID" value="NZ_JBHSAN010000004.1"/>
</dbReference>
<dbReference type="CDD" id="cd00190">
    <property type="entry name" value="Tryp_SPc"/>
    <property type="match status" value="1"/>
</dbReference>
<evidence type="ECO:0000313" key="7">
    <source>
        <dbReference type="Proteomes" id="UP001597478"/>
    </source>
</evidence>
<feature type="chain" id="PRO_5047030959" evidence="4">
    <location>
        <begin position="24"/>
        <end position="254"/>
    </location>
</feature>
<feature type="domain" description="Peptidase S1" evidence="5">
    <location>
        <begin position="33"/>
        <end position="254"/>
    </location>
</feature>
<evidence type="ECO:0000256" key="1">
    <source>
        <dbReference type="ARBA" id="ARBA00007664"/>
    </source>
</evidence>
<comment type="caution">
    <text evidence="6">The sequence shown here is derived from an EMBL/GenBank/DDBJ whole genome shotgun (WGS) entry which is preliminary data.</text>
</comment>
<keyword evidence="2" id="KW-1015">Disulfide bond</keyword>